<feature type="region of interest" description="Disordered" evidence="1">
    <location>
        <begin position="1"/>
        <end position="40"/>
    </location>
</feature>
<evidence type="ECO:0000313" key="2">
    <source>
        <dbReference type="EMBL" id="GMH15623.1"/>
    </source>
</evidence>
<feature type="region of interest" description="Disordered" evidence="1">
    <location>
        <begin position="63"/>
        <end position="136"/>
    </location>
</feature>
<feature type="compositionally biased region" description="Polar residues" evidence="1">
    <location>
        <begin position="121"/>
        <end position="136"/>
    </location>
</feature>
<feature type="compositionally biased region" description="Polar residues" evidence="1">
    <location>
        <begin position="29"/>
        <end position="39"/>
    </location>
</feature>
<sequence length="136" mass="15125">MLRHLHDSNRSITASKSHRSNRDLLLGKQRNNNSSQSYNIFKIDSTKPDAGELTFHLIRYGQISPKSHPHPTKHMLPITNMSTDRTGRLQESGTGQIPDLQQTASSNLDNVKPGRKGRITDLQSATRVGNSASKPE</sequence>
<evidence type="ECO:0000313" key="3">
    <source>
        <dbReference type="Proteomes" id="UP001279734"/>
    </source>
</evidence>
<proteinExistence type="predicted"/>
<name>A0AAD3SQF4_NEPGR</name>
<reference evidence="2" key="1">
    <citation type="submission" date="2023-05" db="EMBL/GenBank/DDBJ databases">
        <title>Nepenthes gracilis genome sequencing.</title>
        <authorList>
            <person name="Fukushima K."/>
        </authorList>
    </citation>
    <scope>NUCLEOTIDE SEQUENCE</scope>
    <source>
        <strain evidence="2">SING2019-196</strain>
    </source>
</reference>
<protein>
    <submittedName>
        <fullName evidence="2">Uncharacterized protein</fullName>
    </submittedName>
</protein>
<evidence type="ECO:0000256" key="1">
    <source>
        <dbReference type="SAM" id="MobiDB-lite"/>
    </source>
</evidence>
<dbReference type="Proteomes" id="UP001279734">
    <property type="component" value="Unassembled WGS sequence"/>
</dbReference>
<dbReference type="AlphaFoldDB" id="A0AAD3SQF4"/>
<organism evidence="2 3">
    <name type="scientific">Nepenthes gracilis</name>
    <name type="common">Slender pitcher plant</name>
    <dbReference type="NCBI Taxonomy" id="150966"/>
    <lineage>
        <taxon>Eukaryota</taxon>
        <taxon>Viridiplantae</taxon>
        <taxon>Streptophyta</taxon>
        <taxon>Embryophyta</taxon>
        <taxon>Tracheophyta</taxon>
        <taxon>Spermatophyta</taxon>
        <taxon>Magnoliopsida</taxon>
        <taxon>eudicotyledons</taxon>
        <taxon>Gunneridae</taxon>
        <taxon>Pentapetalae</taxon>
        <taxon>Caryophyllales</taxon>
        <taxon>Nepenthaceae</taxon>
        <taxon>Nepenthes</taxon>
    </lineage>
</organism>
<dbReference type="EMBL" id="BSYO01000015">
    <property type="protein sequence ID" value="GMH15623.1"/>
    <property type="molecule type" value="Genomic_DNA"/>
</dbReference>
<gene>
    <name evidence="2" type="ORF">Nepgr_017464</name>
</gene>
<accession>A0AAD3SQF4</accession>
<feature type="compositionally biased region" description="Polar residues" evidence="1">
    <location>
        <begin position="79"/>
        <end position="109"/>
    </location>
</feature>
<comment type="caution">
    <text evidence="2">The sequence shown here is derived from an EMBL/GenBank/DDBJ whole genome shotgun (WGS) entry which is preliminary data.</text>
</comment>
<keyword evidence="3" id="KW-1185">Reference proteome</keyword>